<dbReference type="STRING" id="1507870.A0A1V8S8V8"/>
<name>A0A1V8S8V8_9PEZI</name>
<sequence length="412" mass="45577">MLFSIFRSVFLHVLATTFVTAQAGGSSRQLLTNITVFDPPDNYTVPRTLYARVRKLNCDSDNTLLAIWENYFPTGNSTAPCPDNCPVFPYIPAWVSTDLGETWSERSRVYDTQNGWGLRYQPDLFEMTESIGNFSAGTLLLAANSIPADLSETKIDVYASTDKGYNWNFVSSVARGGDAFPENQYEPIWEPFMLIYDGELVLYYSDQRDPNNTLGQRLEHQTTTDLRTWGPVVDDIVYTNDTWRPGMPIVSELPFGNWIMTFEFFGAVEANFAVYYRISRDPRTFGSKPDHALAATDGTVSRGSPYNVWTPAGGPLGTIVVSDGNNPELYLNHNLGGGAWTVLDTNVGSSYTRALMVMPDDPGLIMIIGGGVPGGEDNSVQVSTVNIEPMLPLLGQCNTGRRANATGYRLQR</sequence>
<proteinExistence type="predicted"/>
<evidence type="ECO:0000313" key="2">
    <source>
        <dbReference type="EMBL" id="OQN95552.1"/>
    </source>
</evidence>
<gene>
    <name evidence="2" type="ORF">B0A48_18396</name>
</gene>
<dbReference type="OrthoDB" id="2130735at2759"/>
<dbReference type="CDD" id="cd15482">
    <property type="entry name" value="Sialidase_non-viral"/>
    <property type="match status" value="1"/>
</dbReference>
<organism evidence="2 3">
    <name type="scientific">Cryoendolithus antarcticus</name>
    <dbReference type="NCBI Taxonomy" id="1507870"/>
    <lineage>
        <taxon>Eukaryota</taxon>
        <taxon>Fungi</taxon>
        <taxon>Dikarya</taxon>
        <taxon>Ascomycota</taxon>
        <taxon>Pezizomycotina</taxon>
        <taxon>Dothideomycetes</taxon>
        <taxon>Dothideomycetidae</taxon>
        <taxon>Cladosporiales</taxon>
        <taxon>Cladosporiaceae</taxon>
        <taxon>Cryoendolithus</taxon>
    </lineage>
</organism>
<keyword evidence="3" id="KW-1185">Reference proteome</keyword>
<protein>
    <recommendedName>
        <fullName evidence="4">Sialidase domain-containing protein</fullName>
    </recommendedName>
</protein>
<dbReference type="InParanoid" id="A0A1V8S8V8"/>
<evidence type="ECO:0000256" key="1">
    <source>
        <dbReference type="SAM" id="SignalP"/>
    </source>
</evidence>
<reference evidence="3" key="1">
    <citation type="submission" date="2017-03" db="EMBL/GenBank/DDBJ databases">
        <title>Genomes of endolithic fungi from Antarctica.</title>
        <authorList>
            <person name="Coleine C."/>
            <person name="Masonjones S."/>
            <person name="Stajich J.E."/>
        </authorList>
    </citation>
    <scope>NUCLEOTIDE SEQUENCE [LARGE SCALE GENOMIC DNA]</scope>
    <source>
        <strain evidence="3">CCFEE 5527</strain>
    </source>
</reference>
<evidence type="ECO:0008006" key="4">
    <source>
        <dbReference type="Google" id="ProtNLM"/>
    </source>
</evidence>
<dbReference type="AlphaFoldDB" id="A0A1V8S8V8"/>
<feature type="chain" id="PRO_5012347864" description="Sialidase domain-containing protein" evidence="1">
    <location>
        <begin position="22"/>
        <end position="412"/>
    </location>
</feature>
<feature type="signal peptide" evidence="1">
    <location>
        <begin position="1"/>
        <end position="21"/>
    </location>
</feature>
<dbReference type="EMBL" id="NAJO01000088">
    <property type="protein sequence ID" value="OQN95552.1"/>
    <property type="molecule type" value="Genomic_DNA"/>
</dbReference>
<dbReference type="PANTHER" id="PTHR38792">
    <property type="entry name" value="BNR/ASP-BOX REPEAT DOMAIN PROTEIN (AFU_ORTHOLOGUE AFUA_7G06430)-RELATED"/>
    <property type="match status" value="1"/>
</dbReference>
<dbReference type="Gene3D" id="2.120.10.10">
    <property type="match status" value="1"/>
</dbReference>
<dbReference type="Proteomes" id="UP000192596">
    <property type="component" value="Unassembled WGS sequence"/>
</dbReference>
<evidence type="ECO:0000313" key="3">
    <source>
        <dbReference type="Proteomes" id="UP000192596"/>
    </source>
</evidence>
<dbReference type="PANTHER" id="PTHR38792:SF3">
    <property type="entry name" value="BNR_ASP-BOX REPEAT DOMAIN PROTEIN (AFU_ORTHOLOGUE AFUA_7G06430)-RELATED"/>
    <property type="match status" value="1"/>
</dbReference>
<accession>A0A1V8S8V8</accession>
<dbReference type="SUPFAM" id="SSF110296">
    <property type="entry name" value="Oligoxyloglucan reducing end-specific cellobiohydrolase"/>
    <property type="match status" value="1"/>
</dbReference>
<keyword evidence="1" id="KW-0732">Signal</keyword>
<comment type="caution">
    <text evidence="2">The sequence shown here is derived from an EMBL/GenBank/DDBJ whole genome shotgun (WGS) entry which is preliminary data.</text>
</comment>